<dbReference type="Gene3D" id="3.40.630.30">
    <property type="match status" value="1"/>
</dbReference>
<dbReference type="InterPro" id="IPR000182">
    <property type="entry name" value="GNAT_dom"/>
</dbReference>
<dbReference type="CDD" id="cd04301">
    <property type="entry name" value="NAT_SF"/>
    <property type="match status" value="1"/>
</dbReference>
<dbReference type="EMBL" id="QUNO01000005">
    <property type="protein sequence ID" value="REH48548.1"/>
    <property type="molecule type" value="Genomic_DNA"/>
</dbReference>
<dbReference type="GO" id="GO:0016747">
    <property type="term" value="F:acyltransferase activity, transferring groups other than amino-acyl groups"/>
    <property type="evidence" value="ECO:0007669"/>
    <property type="project" value="InterPro"/>
</dbReference>
<evidence type="ECO:0000256" key="1">
    <source>
        <dbReference type="ARBA" id="ARBA00022679"/>
    </source>
</evidence>
<protein>
    <submittedName>
        <fullName evidence="4">N-acetylglutamate synthase-like GNAT family acetyltransferase</fullName>
    </submittedName>
</protein>
<dbReference type="PROSITE" id="PS51186">
    <property type="entry name" value="GNAT"/>
    <property type="match status" value="1"/>
</dbReference>
<feature type="domain" description="N-acetyltransferase" evidence="3">
    <location>
        <begin position="2"/>
        <end position="172"/>
    </location>
</feature>
<evidence type="ECO:0000256" key="2">
    <source>
        <dbReference type="ARBA" id="ARBA00023315"/>
    </source>
</evidence>
<sequence>MVDVRPLDGRRATDSEIDEYHELWSAVCRVDYPELPVPTRAASAAGLLTSQLHLGERLLWLARLDGRLVGSASINLPADDNDRIAIARIIVHPDQRRQGIATEILRVVALTLRERGRTHIEGWDVTEGGTGAGWTRALGFRVVNASVLQILEFAESDPSRWDAAVPAGYRLVRWVDAAPDDLVESYAKALNAMADAPLGESGLTESAWSVERVRREEAVYRDNGITRWTIVAVTGSGEVAGLTTVQLRPLNPERLVQAETAVLAAHRGHGLGMALKGAMLRWVRADTGGLKQVWTGTGAANTHMIDVNHRLGYRTVRRFSAVSRELAGL</sequence>
<evidence type="ECO:0000313" key="4">
    <source>
        <dbReference type="EMBL" id="REH48548.1"/>
    </source>
</evidence>
<dbReference type="Pfam" id="PF00583">
    <property type="entry name" value="Acetyltransf_1"/>
    <property type="match status" value="2"/>
</dbReference>
<dbReference type="Proteomes" id="UP000256269">
    <property type="component" value="Unassembled WGS sequence"/>
</dbReference>
<dbReference type="PANTHER" id="PTHR43877:SF1">
    <property type="entry name" value="ACETYLTRANSFERASE"/>
    <property type="match status" value="1"/>
</dbReference>
<keyword evidence="2" id="KW-0012">Acyltransferase</keyword>
<name>A0A3E0HQ56_9PSEU</name>
<dbReference type="OrthoDB" id="4119890at2"/>
<organism evidence="4 5">
    <name type="scientific">Kutzneria buriramensis</name>
    <dbReference type="NCBI Taxonomy" id="1045776"/>
    <lineage>
        <taxon>Bacteria</taxon>
        <taxon>Bacillati</taxon>
        <taxon>Actinomycetota</taxon>
        <taxon>Actinomycetes</taxon>
        <taxon>Pseudonocardiales</taxon>
        <taxon>Pseudonocardiaceae</taxon>
        <taxon>Kutzneria</taxon>
    </lineage>
</organism>
<dbReference type="InterPro" id="IPR050832">
    <property type="entry name" value="Bact_Acetyltransf"/>
</dbReference>
<keyword evidence="1 4" id="KW-0808">Transferase</keyword>
<dbReference type="RefSeq" id="WP_147328516.1">
    <property type="nucleotide sequence ID" value="NZ_CP144375.1"/>
</dbReference>
<dbReference type="SUPFAM" id="SSF55729">
    <property type="entry name" value="Acyl-CoA N-acyltransferases (Nat)"/>
    <property type="match status" value="2"/>
</dbReference>
<comment type="caution">
    <text evidence="4">The sequence shown here is derived from an EMBL/GenBank/DDBJ whole genome shotgun (WGS) entry which is preliminary data.</text>
</comment>
<accession>A0A3E0HQ56</accession>
<proteinExistence type="predicted"/>
<reference evidence="4 5" key="1">
    <citation type="submission" date="2018-08" db="EMBL/GenBank/DDBJ databases">
        <title>Genomic Encyclopedia of Archaeal and Bacterial Type Strains, Phase II (KMG-II): from individual species to whole genera.</title>
        <authorList>
            <person name="Goeker M."/>
        </authorList>
    </citation>
    <scope>NUCLEOTIDE SEQUENCE [LARGE SCALE GENOMIC DNA]</scope>
    <source>
        <strain evidence="4 5">DSM 45791</strain>
    </source>
</reference>
<gene>
    <name evidence="4" type="ORF">BCF44_105407</name>
</gene>
<keyword evidence="5" id="KW-1185">Reference proteome</keyword>
<dbReference type="InterPro" id="IPR016181">
    <property type="entry name" value="Acyl_CoA_acyltransferase"/>
</dbReference>
<evidence type="ECO:0000313" key="5">
    <source>
        <dbReference type="Proteomes" id="UP000256269"/>
    </source>
</evidence>
<dbReference type="AlphaFoldDB" id="A0A3E0HQ56"/>
<dbReference type="PANTHER" id="PTHR43877">
    <property type="entry name" value="AMINOALKYLPHOSPHONATE N-ACETYLTRANSFERASE-RELATED-RELATED"/>
    <property type="match status" value="1"/>
</dbReference>
<evidence type="ECO:0000259" key="3">
    <source>
        <dbReference type="PROSITE" id="PS51186"/>
    </source>
</evidence>